<organism evidence="1 2">
    <name type="scientific">Croceibacterium xixiisoli</name>
    <dbReference type="NCBI Taxonomy" id="1476466"/>
    <lineage>
        <taxon>Bacteria</taxon>
        <taxon>Pseudomonadati</taxon>
        <taxon>Pseudomonadota</taxon>
        <taxon>Alphaproteobacteria</taxon>
        <taxon>Sphingomonadales</taxon>
        <taxon>Erythrobacteraceae</taxon>
        <taxon>Croceibacterium</taxon>
    </lineage>
</organism>
<name>A0A6I4U0D9_9SPHN</name>
<dbReference type="AlphaFoldDB" id="A0A6I4U0D9"/>
<reference evidence="1 2" key="1">
    <citation type="submission" date="2019-12" db="EMBL/GenBank/DDBJ databases">
        <title>Genomic-based taxomic classification of the family Erythrobacteraceae.</title>
        <authorList>
            <person name="Xu L."/>
        </authorList>
    </citation>
    <scope>NUCLEOTIDE SEQUENCE [LARGE SCALE GENOMIC DNA]</scope>
    <source>
        <strain evidence="1 2">S36</strain>
    </source>
</reference>
<dbReference type="Proteomes" id="UP000469430">
    <property type="component" value="Unassembled WGS sequence"/>
</dbReference>
<dbReference type="OrthoDB" id="9857593at2"/>
<comment type="caution">
    <text evidence="1">The sequence shown here is derived from an EMBL/GenBank/DDBJ whole genome shotgun (WGS) entry which is preliminary data.</text>
</comment>
<evidence type="ECO:0000313" key="1">
    <source>
        <dbReference type="EMBL" id="MXP00810.1"/>
    </source>
</evidence>
<gene>
    <name evidence="1" type="ORF">GRI97_17610</name>
</gene>
<dbReference type="RefSeq" id="WP_161392551.1">
    <property type="nucleotide sequence ID" value="NZ_JBHSCP010000001.1"/>
</dbReference>
<keyword evidence="2" id="KW-1185">Reference proteome</keyword>
<proteinExistence type="predicted"/>
<sequence>MSLETGTETRLALARRWEVPARWAMHLSIAGIALSWLVQEFWVAVASAVVATPAAWLFNLHCPACAWPAYRVHGTANAKHAADQLLAQLHSKHLWKQPTACSKCGHSFRLSENISKTAP</sequence>
<accession>A0A6I4U0D9</accession>
<evidence type="ECO:0000313" key="2">
    <source>
        <dbReference type="Proteomes" id="UP000469430"/>
    </source>
</evidence>
<protein>
    <submittedName>
        <fullName evidence="1">Uncharacterized protein</fullName>
    </submittedName>
</protein>
<dbReference type="EMBL" id="WTYJ01000005">
    <property type="protein sequence ID" value="MXP00810.1"/>
    <property type="molecule type" value="Genomic_DNA"/>
</dbReference>